<dbReference type="RefSeq" id="WP_120064093.1">
    <property type="nucleotide sequence ID" value="NZ_QZWH01000011.1"/>
</dbReference>
<dbReference type="InterPro" id="IPR023373">
    <property type="entry name" value="YmcC_sf"/>
</dbReference>
<organism evidence="1 2">
    <name type="scientific">Buttiauxella izardii</name>
    <dbReference type="NCBI Taxonomy" id="82991"/>
    <lineage>
        <taxon>Bacteria</taxon>
        <taxon>Pseudomonadati</taxon>
        <taxon>Pseudomonadota</taxon>
        <taxon>Gammaproteobacteria</taxon>
        <taxon>Enterobacterales</taxon>
        <taxon>Enterobacteriaceae</taxon>
        <taxon>Buttiauxella</taxon>
    </lineage>
</organism>
<dbReference type="OrthoDB" id="5591889at2"/>
<dbReference type="Proteomes" id="UP000276295">
    <property type="component" value="Unassembled WGS sequence"/>
</dbReference>
<dbReference type="SUPFAM" id="SSF159270">
    <property type="entry name" value="YmcC-like"/>
    <property type="match status" value="1"/>
</dbReference>
<name>A0A3A5JV91_9ENTR</name>
<evidence type="ECO:0000313" key="2">
    <source>
        <dbReference type="Proteomes" id="UP000276295"/>
    </source>
</evidence>
<keyword evidence="2" id="KW-1185">Reference proteome</keyword>
<keyword evidence="1" id="KW-0449">Lipoprotein</keyword>
<sequence>MYKKICLAGAVILLSACNQYRPGIVSQTITQTFSSQDAVIDSNKVARVPYASMSLKVDDGPLAFIVLAWNENNIQKWLTADAKMVATQNGRIIKTIGFADNLLAFASSEPDPLAQPLTIKDGQQWTSQTQWQSGSFHAASVTSRFQWAGTEDFTIVGTTRNYRLLEEQVSSTTDGASYTQRYWVDAQTGQIVHSEQTLHPHGPVWSLTLLKPYS</sequence>
<reference evidence="1 2" key="1">
    <citation type="submission" date="2018-09" db="EMBL/GenBank/DDBJ databases">
        <title>Draft genome sequence of Buttiauxella izardii CCUG 35510T.</title>
        <authorList>
            <person name="Salva-Serra F."/>
            <person name="Marathe N."/>
            <person name="Moore E."/>
            <person name="Stadler-Svensson L."/>
            <person name="Engstrom-Jakobsson H."/>
        </authorList>
    </citation>
    <scope>NUCLEOTIDE SEQUENCE [LARGE SCALE GENOMIC DNA]</scope>
    <source>
        <strain evidence="1 2">CCUG 35510</strain>
    </source>
</reference>
<dbReference type="Pfam" id="PF11102">
    <property type="entry name" value="YjbF"/>
    <property type="match status" value="1"/>
</dbReference>
<dbReference type="InterPro" id="IPR021308">
    <property type="entry name" value="GfcB"/>
</dbReference>
<protein>
    <submittedName>
        <fullName evidence="1">YjbF family lipoprotein</fullName>
    </submittedName>
</protein>
<dbReference type="EMBL" id="QZWH01000011">
    <property type="protein sequence ID" value="RJT25989.1"/>
    <property type="molecule type" value="Genomic_DNA"/>
</dbReference>
<dbReference type="PROSITE" id="PS51257">
    <property type="entry name" value="PROKAR_LIPOPROTEIN"/>
    <property type="match status" value="1"/>
</dbReference>
<gene>
    <name evidence="1" type="ORF">D6029_07125</name>
</gene>
<dbReference type="AlphaFoldDB" id="A0A3A5JV91"/>
<comment type="caution">
    <text evidence="1">The sequence shown here is derived from an EMBL/GenBank/DDBJ whole genome shotgun (WGS) entry which is preliminary data.</text>
</comment>
<proteinExistence type="predicted"/>
<dbReference type="Gene3D" id="2.40.360.10">
    <property type="entry name" value="YmcC-like"/>
    <property type="match status" value="1"/>
</dbReference>
<accession>A0A3A5JV91</accession>
<evidence type="ECO:0000313" key="1">
    <source>
        <dbReference type="EMBL" id="RJT25989.1"/>
    </source>
</evidence>